<dbReference type="InterPro" id="IPR036365">
    <property type="entry name" value="PGBD-like_sf"/>
</dbReference>
<dbReference type="InterPro" id="IPR018392">
    <property type="entry name" value="LysM"/>
</dbReference>
<dbReference type="Pfam" id="PF01476">
    <property type="entry name" value="LysM"/>
    <property type="match status" value="1"/>
</dbReference>
<dbReference type="InterPro" id="IPR036779">
    <property type="entry name" value="LysM_dom_sf"/>
</dbReference>
<sequence>MAKAADVIRTARGEIGYREGYSGGHWNNHQRYSPAVPGLEWSQNQAWCATFVSWSAREAGAASLFPVTASVWTAYNWFKSRGRYSAYPAIGAQVIYGRSANSHTGIVVAYDANTITTVEGNTNTSGSAEGDGVYLKRRNRRDAYVHGYGLPQYAEGVTTADPALKGKAGFVYKAVASGPATSGSHAGSSKGKAVVVKAGQTLGAIAASAGVSLAALLAVNPQVKNPDVIHPGDQITVPEKGAKPPTKVTPGVSLVRIRAAAVRDPDRGQGGTTYPADVRHVESALKAEGLLDARWCDGSFGSMTRIAYANWQKRARVGGPPDGIPGIASLRLLGAKHGFTVKG</sequence>
<evidence type="ECO:0000313" key="4">
    <source>
        <dbReference type="Proteomes" id="UP000288351"/>
    </source>
</evidence>
<evidence type="ECO:0000259" key="2">
    <source>
        <dbReference type="PROSITE" id="PS51782"/>
    </source>
</evidence>
<reference evidence="3 4" key="1">
    <citation type="journal article" date="2019" name="Microbiol. Resour. Announc.">
        <title>Draft Genome Sequence of the Most Traditional epsilon-Poly-l-Lysine Producer, Streptomyces albulus NBRC14147.</title>
        <authorList>
            <person name="Yamanaka K."/>
            <person name="Hamano Y."/>
        </authorList>
    </citation>
    <scope>NUCLEOTIDE SEQUENCE [LARGE SCALE GENOMIC DNA]</scope>
    <source>
        <strain evidence="3 4">NBRC 14147</strain>
    </source>
</reference>
<dbReference type="PROSITE" id="PS51782">
    <property type="entry name" value="LYSM"/>
    <property type="match status" value="1"/>
</dbReference>
<dbReference type="Proteomes" id="UP000288351">
    <property type="component" value="Unassembled WGS sequence"/>
</dbReference>
<dbReference type="SUPFAM" id="SSF54106">
    <property type="entry name" value="LysM domain"/>
    <property type="match status" value="1"/>
</dbReference>
<dbReference type="GO" id="GO:0016787">
    <property type="term" value="F:hydrolase activity"/>
    <property type="evidence" value="ECO:0007669"/>
    <property type="project" value="UniProtKB-KW"/>
</dbReference>
<name>A0A401R641_STRNR</name>
<dbReference type="AlphaFoldDB" id="A0A401R641"/>
<dbReference type="Gene3D" id="3.10.350.10">
    <property type="entry name" value="LysM domain"/>
    <property type="match status" value="1"/>
</dbReference>
<evidence type="ECO:0000313" key="3">
    <source>
        <dbReference type="EMBL" id="GCB93076.1"/>
    </source>
</evidence>
<dbReference type="SUPFAM" id="SSF47090">
    <property type="entry name" value="PGBD-like"/>
    <property type="match status" value="1"/>
</dbReference>
<accession>A0A401R641</accession>
<dbReference type="Pfam" id="PF05257">
    <property type="entry name" value="CHAP"/>
    <property type="match status" value="1"/>
</dbReference>
<evidence type="ECO:0000256" key="1">
    <source>
        <dbReference type="ARBA" id="ARBA00022801"/>
    </source>
</evidence>
<dbReference type="SMART" id="SM00257">
    <property type="entry name" value="LysM"/>
    <property type="match status" value="1"/>
</dbReference>
<gene>
    <name evidence="3" type="ORF">SALB_05853</name>
</gene>
<protein>
    <submittedName>
        <fullName evidence="3">Peptidoglycan-binding protein</fullName>
    </submittedName>
</protein>
<feature type="domain" description="LysM" evidence="2">
    <location>
        <begin position="192"/>
        <end position="237"/>
    </location>
</feature>
<dbReference type="EMBL" id="BHXC01000007">
    <property type="protein sequence ID" value="GCB93076.1"/>
    <property type="molecule type" value="Genomic_DNA"/>
</dbReference>
<keyword evidence="1" id="KW-0378">Hydrolase</keyword>
<dbReference type="InterPro" id="IPR007921">
    <property type="entry name" value="CHAP_dom"/>
</dbReference>
<dbReference type="RefSeq" id="WP_016571213.1">
    <property type="nucleotide sequence ID" value="NZ_BHXC01000007.1"/>
</dbReference>
<organism evidence="3 4">
    <name type="scientific">Streptomyces noursei</name>
    <name type="common">Streptomyces albulus</name>
    <dbReference type="NCBI Taxonomy" id="1971"/>
    <lineage>
        <taxon>Bacteria</taxon>
        <taxon>Bacillati</taxon>
        <taxon>Actinomycetota</taxon>
        <taxon>Actinomycetes</taxon>
        <taxon>Kitasatosporales</taxon>
        <taxon>Streptomycetaceae</taxon>
        <taxon>Streptomyces</taxon>
    </lineage>
</organism>
<proteinExistence type="predicted"/>
<comment type="caution">
    <text evidence="3">The sequence shown here is derived from an EMBL/GenBank/DDBJ whole genome shotgun (WGS) entry which is preliminary data.</text>
</comment>